<evidence type="ECO:0000256" key="8">
    <source>
        <dbReference type="ARBA" id="ARBA00023316"/>
    </source>
</evidence>
<dbReference type="InterPro" id="IPR050979">
    <property type="entry name" value="LD-transpeptidase"/>
</dbReference>
<keyword evidence="4" id="KW-0808">Transferase</keyword>
<keyword evidence="8 9" id="KW-0961">Cell wall biogenesis/degradation</keyword>
<dbReference type="CDD" id="cd16913">
    <property type="entry name" value="YkuD_like"/>
    <property type="match status" value="1"/>
</dbReference>
<evidence type="ECO:0000256" key="1">
    <source>
        <dbReference type="ARBA" id="ARBA00004752"/>
    </source>
</evidence>
<gene>
    <name evidence="11" type="ORF">SAMN05216526_0450</name>
</gene>
<dbReference type="GO" id="GO:0016757">
    <property type="term" value="F:glycosyltransferase activity"/>
    <property type="evidence" value="ECO:0007669"/>
    <property type="project" value="UniProtKB-KW"/>
</dbReference>
<protein>
    <submittedName>
        <fullName evidence="11">L,D-transpeptidase catalytic domain</fullName>
    </submittedName>
</protein>
<evidence type="ECO:0000256" key="6">
    <source>
        <dbReference type="ARBA" id="ARBA00022960"/>
    </source>
</evidence>
<dbReference type="PROSITE" id="PS52029">
    <property type="entry name" value="LD_TPASE"/>
    <property type="match status" value="1"/>
</dbReference>
<dbReference type="GO" id="GO:0071972">
    <property type="term" value="F:peptidoglycan L,D-transpeptidase activity"/>
    <property type="evidence" value="ECO:0007669"/>
    <property type="project" value="TreeGrafter"/>
</dbReference>
<evidence type="ECO:0000313" key="11">
    <source>
        <dbReference type="EMBL" id="SIT66025.1"/>
    </source>
</evidence>
<dbReference type="InterPro" id="IPR038063">
    <property type="entry name" value="Transpep_catalytic_dom"/>
</dbReference>
<reference evidence="11 12" key="1">
    <citation type="submission" date="2017-01" db="EMBL/GenBank/DDBJ databases">
        <authorList>
            <person name="Mah S.A."/>
            <person name="Swanson W.J."/>
            <person name="Moy G.W."/>
            <person name="Vacquier V.D."/>
        </authorList>
    </citation>
    <scope>NUCLEOTIDE SEQUENCE [LARGE SCALE GENOMIC DNA]</scope>
    <source>
        <strain evidence="11 12">M9</strain>
    </source>
</reference>
<dbReference type="GO" id="GO:0008360">
    <property type="term" value="P:regulation of cell shape"/>
    <property type="evidence" value="ECO:0007669"/>
    <property type="project" value="UniProtKB-UniRule"/>
</dbReference>
<keyword evidence="12" id="KW-1185">Reference proteome</keyword>
<dbReference type="STRING" id="233100.SAMN05216526_0450"/>
<dbReference type="OrthoDB" id="9787225at2"/>
<dbReference type="GO" id="GO:0018104">
    <property type="term" value="P:peptidoglycan-protein cross-linking"/>
    <property type="evidence" value="ECO:0007669"/>
    <property type="project" value="TreeGrafter"/>
</dbReference>
<organism evidence="11 12">
    <name type="scientific">Ectothiorhodosinus mongolicus</name>
    <dbReference type="NCBI Taxonomy" id="233100"/>
    <lineage>
        <taxon>Bacteria</taxon>
        <taxon>Pseudomonadati</taxon>
        <taxon>Pseudomonadota</taxon>
        <taxon>Gammaproteobacteria</taxon>
        <taxon>Chromatiales</taxon>
        <taxon>Ectothiorhodospiraceae</taxon>
        <taxon>Ectothiorhodosinus</taxon>
    </lineage>
</organism>
<proteinExistence type="inferred from homology"/>
<keyword evidence="7 9" id="KW-0573">Peptidoglycan synthesis</keyword>
<dbReference type="PANTHER" id="PTHR30582:SF24">
    <property type="entry name" value="L,D-TRANSPEPTIDASE ERFK_SRFK-RELATED"/>
    <property type="match status" value="1"/>
</dbReference>
<comment type="similarity">
    <text evidence="2">Belongs to the YkuD family.</text>
</comment>
<feature type="active site" description="Nucleophile" evidence="9">
    <location>
        <position position="143"/>
    </location>
</feature>
<dbReference type="SUPFAM" id="SSF141523">
    <property type="entry name" value="L,D-transpeptidase catalytic domain-like"/>
    <property type="match status" value="1"/>
</dbReference>
<accession>A0A1R3VN62</accession>
<dbReference type="EMBL" id="FTPK01000001">
    <property type="protein sequence ID" value="SIT66025.1"/>
    <property type="molecule type" value="Genomic_DNA"/>
</dbReference>
<dbReference type="PANTHER" id="PTHR30582">
    <property type="entry name" value="L,D-TRANSPEPTIDASE"/>
    <property type="match status" value="1"/>
</dbReference>
<keyword evidence="6 9" id="KW-0133">Cell shape</keyword>
<dbReference type="RefSeq" id="WP_076754548.1">
    <property type="nucleotide sequence ID" value="NZ_CP023018.1"/>
</dbReference>
<evidence type="ECO:0000256" key="9">
    <source>
        <dbReference type="PROSITE-ProRule" id="PRU01373"/>
    </source>
</evidence>
<evidence type="ECO:0000256" key="3">
    <source>
        <dbReference type="ARBA" id="ARBA00022676"/>
    </source>
</evidence>
<evidence type="ECO:0000256" key="2">
    <source>
        <dbReference type="ARBA" id="ARBA00005992"/>
    </source>
</evidence>
<name>A0A1R3VN62_9GAMM</name>
<evidence type="ECO:0000313" key="12">
    <source>
        <dbReference type="Proteomes" id="UP000223759"/>
    </source>
</evidence>
<evidence type="ECO:0000256" key="7">
    <source>
        <dbReference type="ARBA" id="ARBA00022984"/>
    </source>
</evidence>
<dbReference type="Gene3D" id="2.40.440.10">
    <property type="entry name" value="L,D-transpeptidase catalytic domain-like"/>
    <property type="match status" value="1"/>
</dbReference>
<feature type="active site" description="Proton donor/acceptor" evidence="9">
    <location>
        <position position="127"/>
    </location>
</feature>
<dbReference type="Proteomes" id="UP000223759">
    <property type="component" value="Unassembled WGS sequence"/>
</dbReference>
<keyword evidence="5" id="KW-0378">Hydrolase</keyword>
<comment type="pathway">
    <text evidence="1 9">Cell wall biogenesis; peptidoglycan biosynthesis.</text>
</comment>
<sequence length="167" mass="18395">MPEQPDLAARINIAEQRLDLLAADGSVQRSFPVSTSRYGTGNRDGSQQTPLGLHRICARFGDGEPIGRVFRARKPTDECVEPVTRVLEQEGGDADYITTRILWLEGLEEGVNRGPGIDSRERYIYIHGTHREDLLGQPASIGCIRIANTAVIELYAALPENAVILIE</sequence>
<dbReference type="AlphaFoldDB" id="A0A1R3VN62"/>
<dbReference type="GO" id="GO:0071555">
    <property type="term" value="P:cell wall organization"/>
    <property type="evidence" value="ECO:0007669"/>
    <property type="project" value="UniProtKB-UniRule"/>
</dbReference>
<evidence type="ECO:0000259" key="10">
    <source>
        <dbReference type="PROSITE" id="PS52029"/>
    </source>
</evidence>
<feature type="domain" description="L,D-TPase catalytic" evidence="10">
    <location>
        <begin position="7"/>
        <end position="167"/>
    </location>
</feature>
<dbReference type="GO" id="GO:0005576">
    <property type="term" value="C:extracellular region"/>
    <property type="evidence" value="ECO:0007669"/>
    <property type="project" value="TreeGrafter"/>
</dbReference>
<dbReference type="UniPathway" id="UPA00219"/>
<dbReference type="Pfam" id="PF03734">
    <property type="entry name" value="YkuD"/>
    <property type="match status" value="1"/>
</dbReference>
<evidence type="ECO:0000256" key="5">
    <source>
        <dbReference type="ARBA" id="ARBA00022801"/>
    </source>
</evidence>
<dbReference type="InterPro" id="IPR005490">
    <property type="entry name" value="LD_TPept_cat_dom"/>
</dbReference>
<keyword evidence="3" id="KW-0328">Glycosyltransferase</keyword>
<evidence type="ECO:0000256" key="4">
    <source>
        <dbReference type="ARBA" id="ARBA00022679"/>
    </source>
</evidence>